<dbReference type="SFLD" id="SFLDS00003">
    <property type="entry name" value="Haloacid_Dehalogenase"/>
    <property type="match status" value="1"/>
</dbReference>
<organism evidence="1 2">
    <name type="scientific">Candidatus Avoscillospira stercorigallinarum</name>
    <dbReference type="NCBI Taxonomy" id="2840708"/>
    <lineage>
        <taxon>Bacteria</taxon>
        <taxon>Bacillati</taxon>
        <taxon>Bacillota</taxon>
        <taxon>Clostridia</taxon>
        <taxon>Eubacteriales</taxon>
        <taxon>Oscillospiraceae</taxon>
        <taxon>Oscillospiraceae incertae sedis</taxon>
        <taxon>Candidatus Avoscillospira</taxon>
    </lineage>
</organism>
<dbReference type="Pfam" id="PF00702">
    <property type="entry name" value="Hydrolase"/>
    <property type="match status" value="1"/>
</dbReference>
<name>A0A9D1CQ97_9FIRM</name>
<evidence type="ECO:0000313" key="2">
    <source>
        <dbReference type="Proteomes" id="UP000886874"/>
    </source>
</evidence>
<dbReference type="AlphaFoldDB" id="A0A9D1CQ97"/>
<dbReference type="InterPro" id="IPR023198">
    <property type="entry name" value="PGP-like_dom2"/>
</dbReference>
<dbReference type="InterPro" id="IPR011951">
    <property type="entry name" value="HAD-SF_hydro_IA_YjjG/PynA"/>
</dbReference>
<dbReference type="InterPro" id="IPR006439">
    <property type="entry name" value="HAD-SF_hydro_IA"/>
</dbReference>
<dbReference type="Proteomes" id="UP000886874">
    <property type="component" value="Unassembled WGS sequence"/>
</dbReference>
<reference evidence="1" key="2">
    <citation type="journal article" date="2021" name="PeerJ">
        <title>Extensive microbial diversity within the chicken gut microbiome revealed by metagenomics and culture.</title>
        <authorList>
            <person name="Gilroy R."/>
            <person name="Ravi A."/>
            <person name="Getino M."/>
            <person name="Pursley I."/>
            <person name="Horton D.L."/>
            <person name="Alikhan N.F."/>
            <person name="Baker D."/>
            <person name="Gharbi K."/>
            <person name="Hall N."/>
            <person name="Watson M."/>
            <person name="Adriaenssens E.M."/>
            <person name="Foster-Nyarko E."/>
            <person name="Jarju S."/>
            <person name="Secka A."/>
            <person name="Antonio M."/>
            <person name="Oren A."/>
            <person name="Chaudhuri R.R."/>
            <person name="La Ragione R."/>
            <person name="Hildebrand F."/>
            <person name="Pallen M.J."/>
        </authorList>
    </citation>
    <scope>NUCLEOTIDE SEQUENCE</scope>
    <source>
        <strain evidence="1">ChiSjej2B20-13462</strain>
    </source>
</reference>
<dbReference type="SUPFAM" id="SSF56784">
    <property type="entry name" value="HAD-like"/>
    <property type="match status" value="1"/>
</dbReference>
<dbReference type="InterPro" id="IPR023214">
    <property type="entry name" value="HAD_sf"/>
</dbReference>
<dbReference type="NCBIfam" id="TIGR01549">
    <property type="entry name" value="HAD-SF-IA-v1"/>
    <property type="match status" value="1"/>
</dbReference>
<dbReference type="InterPro" id="IPR052550">
    <property type="entry name" value="Pyrimidine_5'-ntase_YjjG"/>
</dbReference>
<gene>
    <name evidence="1" type="ORF">IAA67_08050</name>
</gene>
<dbReference type="PANTHER" id="PTHR47478:SF1">
    <property type="entry name" value="PYRIMIDINE 5'-NUCLEOTIDASE YJJG"/>
    <property type="match status" value="1"/>
</dbReference>
<dbReference type="PANTHER" id="PTHR47478">
    <property type="match status" value="1"/>
</dbReference>
<proteinExistence type="predicted"/>
<reference evidence="1" key="1">
    <citation type="submission" date="2020-10" db="EMBL/GenBank/DDBJ databases">
        <authorList>
            <person name="Gilroy R."/>
        </authorList>
    </citation>
    <scope>NUCLEOTIDE SEQUENCE</scope>
    <source>
        <strain evidence="1">ChiSjej2B20-13462</strain>
    </source>
</reference>
<sequence>MGYTILLTDIDNTLLDFTAGSRAAIRGVLEALGIPFTQERLHRYLTINASLWEAFERGDIPKSAIYPTRFETFLGELGVEADPVAVNRRYMEGLRDNIFFMPHCWEFLNAIRGKVKLYAVTNGDTMTQEARLRTSGLDAYFDGVFISEQMGCKKPEPAFFDQVFAAIGPVNKKDCLLLGDSLTSDMQGGRNAGVDTCLLGRVEADPRCDYIVGDLLDVLPLLGC</sequence>
<dbReference type="Gene3D" id="1.10.150.240">
    <property type="entry name" value="Putative phosphatase, domain 2"/>
    <property type="match status" value="1"/>
</dbReference>
<dbReference type="Gene3D" id="3.40.50.1000">
    <property type="entry name" value="HAD superfamily/HAD-like"/>
    <property type="match status" value="1"/>
</dbReference>
<dbReference type="EMBL" id="DVFN01000114">
    <property type="protein sequence ID" value="HIQ70264.1"/>
    <property type="molecule type" value="Genomic_DNA"/>
</dbReference>
<accession>A0A9D1CQ97</accession>
<evidence type="ECO:0000313" key="1">
    <source>
        <dbReference type="EMBL" id="HIQ70264.1"/>
    </source>
</evidence>
<dbReference type="SFLD" id="SFLDG01129">
    <property type="entry name" value="C1.5:_HAD__Beta-PGM__Phosphata"/>
    <property type="match status" value="1"/>
</dbReference>
<dbReference type="InterPro" id="IPR036412">
    <property type="entry name" value="HAD-like_sf"/>
</dbReference>
<comment type="caution">
    <text evidence="1">The sequence shown here is derived from an EMBL/GenBank/DDBJ whole genome shotgun (WGS) entry which is preliminary data.</text>
</comment>
<protein>
    <submittedName>
        <fullName evidence="1">Noncanonical pyrimidine nucleotidase, YjjG family</fullName>
    </submittedName>
</protein>
<dbReference type="GO" id="GO:0008253">
    <property type="term" value="F:5'-nucleotidase activity"/>
    <property type="evidence" value="ECO:0007669"/>
    <property type="project" value="InterPro"/>
</dbReference>
<dbReference type="NCBIfam" id="TIGR02254">
    <property type="entry name" value="YjjG_YfnB"/>
    <property type="match status" value="1"/>
</dbReference>